<name>A0AAV4VNU3_CAEEX</name>
<proteinExistence type="predicted"/>
<organism evidence="1 2">
    <name type="scientific">Caerostris extrusa</name>
    <name type="common">Bark spider</name>
    <name type="synonym">Caerostris bankana</name>
    <dbReference type="NCBI Taxonomy" id="172846"/>
    <lineage>
        <taxon>Eukaryota</taxon>
        <taxon>Metazoa</taxon>
        <taxon>Ecdysozoa</taxon>
        <taxon>Arthropoda</taxon>
        <taxon>Chelicerata</taxon>
        <taxon>Arachnida</taxon>
        <taxon>Araneae</taxon>
        <taxon>Araneomorphae</taxon>
        <taxon>Entelegynae</taxon>
        <taxon>Araneoidea</taxon>
        <taxon>Araneidae</taxon>
        <taxon>Caerostris</taxon>
    </lineage>
</organism>
<sequence length="86" mass="9553">MARSENGNMRGRLGARLAMLAGNGYVQEWLGTGMAMGRMARVENGNVQARSEWLGGREWLGMAMEWLRSENGSVRNGYCDNGNVRE</sequence>
<gene>
    <name evidence="1" type="ORF">CEXT_138481</name>
</gene>
<dbReference type="EMBL" id="BPLR01014867">
    <property type="protein sequence ID" value="GIY71861.1"/>
    <property type="molecule type" value="Genomic_DNA"/>
</dbReference>
<dbReference type="Proteomes" id="UP001054945">
    <property type="component" value="Unassembled WGS sequence"/>
</dbReference>
<evidence type="ECO:0000313" key="1">
    <source>
        <dbReference type="EMBL" id="GIY71861.1"/>
    </source>
</evidence>
<protein>
    <submittedName>
        <fullName evidence="1">Uncharacterized protein</fullName>
    </submittedName>
</protein>
<keyword evidence="2" id="KW-1185">Reference proteome</keyword>
<reference evidence="1 2" key="1">
    <citation type="submission" date="2021-06" db="EMBL/GenBank/DDBJ databases">
        <title>Caerostris extrusa draft genome.</title>
        <authorList>
            <person name="Kono N."/>
            <person name="Arakawa K."/>
        </authorList>
    </citation>
    <scope>NUCLEOTIDE SEQUENCE [LARGE SCALE GENOMIC DNA]</scope>
</reference>
<dbReference type="AlphaFoldDB" id="A0AAV4VNU3"/>
<evidence type="ECO:0000313" key="2">
    <source>
        <dbReference type="Proteomes" id="UP001054945"/>
    </source>
</evidence>
<accession>A0AAV4VNU3</accession>
<comment type="caution">
    <text evidence="1">The sequence shown here is derived from an EMBL/GenBank/DDBJ whole genome shotgun (WGS) entry which is preliminary data.</text>
</comment>